<sequence length="48" mass="5211">GRFDTSQIVVTTSNPLLSSTLVALPTPLMRNILTLPGDECDQAFHIKV</sequence>
<name>A0A453G396_AEGTS</name>
<protein>
    <submittedName>
        <fullName evidence="1">Uncharacterized protein</fullName>
    </submittedName>
</protein>
<proteinExistence type="predicted"/>
<accession>A0A453G396</accession>
<organism evidence="1 2">
    <name type="scientific">Aegilops tauschii subsp. strangulata</name>
    <name type="common">Goatgrass</name>
    <dbReference type="NCBI Taxonomy" id="200361"/>
    <lineage>
        <taxon>Eukaryota</taxon>
        <taxon>Viridiplantae</taxon>
        <taxon>Streptophyta</taxon>
        <taxon>Embryophyta</taxon>
        <taxon>Tracheophyta</taxon>
        <taxon>Spermatophyta</taxon>
        <taxon>Magnoliopsida</taxon>
        <taxon>Liliopsida</taxon>
        <taxon>Poales</taxon>
        <taxon>Poaceae</taxon>
        <taxon>BOP clade</taxon>
        <taxon>Pooideae</taxon>
        <taxon>Triticodae</taxon>
        <taxon>Triticeae</taxon>
        <taxon>Triticinae</taxon>
        <taxon>Aegilops</taxon>
    </lineage>
</organism>
<reference evidence="2" key="2">
    <citation type="journal article" date="2017" name="Nat. Plants">
        <title>The Aegilops tauschii genome reveals multiple impacts of transposons.</title>
        <authorList>
            <person name="Zhao G."/>
            <person name="Zou C."/>
            <person name="Li K."/>
            <person name="Wang K."/>
            <person name="Li T."/>
            <person name="Gao L."/>
            <person name="Zhang X."/>
            <person name="Wang H."/>
            <person name="Yang Z."/>
            <person name="Liu X."/>
            <person name="Jiang W."/>
            <person name="Mao L."/>
            <person name="Kong X."/>
            <person name="Jiao Y."/>
            <person name="Jia J."/>
        </authorList>
    </citation>
    <scope>NUCLEOTIDE SEQUENCE [LARGE SCALE GENOMIC DNA]</scope>
    <source>
        <strain evidence="2">cv. AL8/78</strain>
    </source>
</reference>
<dbReference type="EnsemblPlants" id="AET3Gv20867100.18">
    <property type="protein sequence ID" value="AET3Gv20867100.18"/>
    <property type="gene ID" value="AET3Gv20867100"/>
</dbReference>
<dbReference type="AlphaFoldDB" id="A0A453G396"/>
<dbReference type="Gramene" id="AET3Gv20867100.18">
    <property type="protein sequence ID" value="AET3Gv20867100.18"/>
    <property type="gene ID" value="AET3Gv20867100"/>
</dbReference>
<evidence type="ECO:0000313" key="2">
    <source>
        <dbReference type="Proteomes" id="UP000015105"/>
    </source>
</evidence>
<keyword evidence="2" id="KW-1185">Reference proteome</keyword>
<reference evidence="1" key="3">
    <citation type="journal article" date="2017" name="Nature">
        <title>Genome sequence of the progenitor of the wheat D genome Aegilops tauschii.</title>
        <authorList>
            <person name="Luo M.C."/>
            <person name="Gu Y.Q."/>
            <person name="Puiu D."/>
            <person name="Wang H."/>
            <person name="Twardziok S.O."/>
            <person name="Deal K.R."/>
            <person name="Huo N."/>
            <person name="Zhu T."/>
            <person name="Wang L."/>
            <person name="Wang Y."/>
            <person name="McGuire P.E."/>
            <person name="Liu S."/>
            <person name="Long H."/>
            <person name="Ramasamy R.K."/>
            <person name="Rodriguez J.C."/>
            <person name="Van S.L."/>
            <person name="Yuan L."/>
            <person name="Wang Z."/>
            <person name="Xia Z."/>
            <person name="Xiao L."/>
            <person name="Anderson O.D."/>
            <person name="Ouyang S."/>
            <person name="Liang Y."/>
            <person name="Zimin A.V."/>
            <person name="Pertea G."/>
            <person name="Qi P."/>
            <person name="Bennetzen J.L."/>
            <person name="Dai X."/>
            <person name="Dawson M.W."/>
            <person name="Muller H.G."/>
            <person name="Kugler K."/>
            <person name="Rivarola-Duarte L."/>
            <person name="Spannagl M."/>
            <person name="Mayer K.F.X."/>
            <person name="Lu F.H."/>
            <person name="Bevan M.W."/>
            <person name="Leroy P."/>
            <person name="Li P."/>
            <person name="You F.M."/>
            <person name="Sun Q."/>
            <person name="Liu Z."/>
            <person name="Lyons E."/>
            <person name="Wicker T."/>
            <person name="Salzberg S.L."/>
            <person name="Devos K.M."/>
            <person name="Dvorak J."/>
        </authorList>
    </citation>
    <scope>NUCLEOTIDE SEQUENCE [LARGE SCALE GENOMIC DNA]</scope>
    <source>
        <strain evidence="1">cv. AL8/78</strain>
    </source>
</reference>
<reference evidence="2" key="1">
    <citation type="journal article" date="2014" name="Science">
        <title>Ancient hybridizations among the ancestral genomes of bread wheat.</title>
        <authorList>
            <consortium name="International Wheat Genome Sequencing Consortium,"/>
            <person name="Marcussen T."/>
            <person name="Sandve S.R."/>
            <person name="Heier L."/>
            <person name="Spannagl M."/>
            <person name="Pfeifer M."/>
            <person name="Jakobsen K.S."/>
            <person name="Wulff B.B."/>
            <person name="Steuernagel B."/>
            <person name="Mayer K.F."/>
            <person name="Olsen O.A."/>
        </authorList>
    </citation>
    <scope>NUCLEOTIDE SEQUENCE [LARGE SCALE GENOMIC DNA]</scope>
    <source>
        <strain evidence="2">cv. AL8/78</strain>
    </source>
</reference>
<reference evidence="1" key="4">
    <citation type="submission" date="2019-03" db="UniProtKB">
        <authorList>
            <consortium name="EnsemblPlants"/>
        </authorList>
    </citation>
    <scope>IDENTIFICATION</scope>
</reference>
<evidence type="ECO:0000313" key="1">
    <source>
        <dbReference type="EnsemblPlants" id="AET3Gv20867100.18"/>
    </source>
</evidence>
<dbReference type="Proteomes" id="UP000015105">
    <property type="component" value="Chromosome 3D"/>
</dbReference>
<reference evidence="1" key="5">
    <citation type="journal article" date="2021" name="G3 (Bethesda)">
        <title>Aegilops tauschii genome assembly Aet v5.0 features greater sequence contiguity and improved annotation.</title>
        <authorList>
            <person name="Wang L."/>
            <person name="Zhu T."/>
            <person name="Rodriguez J.C."/>
            <person name="Deal K.R."/>
            <person name="Dubcovsky J."/>
            <person name="McGuire P.E."/>
            <person name="Lux T."/>
            <person name="Spannagl M."/>
            <person name="Mayer K.F.X."/>
            <person name="Baldrich P."/>
            <person name="Meyers B.C."/>
            <person name="Huo N."/>
            <person name="Gu Y.Q."/>
            <person name="Zhou H."/>
            <person name="Devos K.M."/>
            <person name="Bennetzen J.L."/>
            <person name="Unver T."/>
            <person name="Budak H."/>
            <person name="Gulick P.J."/>
            <person name="Galiba G."/>
            <person name="Kalapos B."/>
            <person name="Nelson D.R."/>
            <person name="Li P."/>
            <person name="You F.M."/>
            <person name="Luo M.C."/>
            <person name="Dvorak J."/>
        </authorList>
    </citation>
    <scope>NUCLEOTIDE SEQUENCE [LARGE SCALE GENOMIC DNA]</scope>
    <source>
        <strain evidence="1">cv. AL8/78</strain>
    </source>
</reference>